<evidence type="ECO:0000313" key="2">
    <source>
        <dbReference type="Proteomes" id="UP000256405"/>
    </source>
</evidence>
<dbReference type="AlphaFoldDB" id="A0A3E0D8Q8"/>
<gene>
    <name evidence="1" type="ORF">C8N25_13614</name>
</gene>
<dbReference type="Proteomes" id="UP000256405">
    <property type="component" value="Unassembled WGS sequence"/>
</dbReference>
<sequence>MYAFLPVSEFSLVNGLEDPPRRGRPMTEYLGKPEFNMSSDFRSYKSSTGKILNNHNN</sequence>
<evidence type="ECO:0000313" key="1">
    <source>
        <dbReference type="EMBL" id="REG78321.1"/>
    </source>
</evidence>
<accession>A0A3E0D8Q8</accession>
<organism evidence="1 2">
    <name type="scientific">Algoriphagus antarcticus</name>
    <dbReference type="NCBI Taxonomy" id="238540"/>
    <lineage>
        <taxon>Bacteria</taxon>
        <taxon>Pseudomonadati</taxon>
        <taxon>Bacteroidota</taxon>
        <taxon>Cytophagia</taxon>
        <taxon>Cytophagales</taxon>
        <taxon>Cyclobacteriaceae</taxon>
        <taxon>Algoriphagus</taxon>
    </lineage>
</organism>
<name>A0A3E0D8Q8_9BACT</name>
<keyword evidence="2" id="KW-1185">Reference proteome</keyword>
<dbReference type="EMBL" id="QUNF01000036">
    <property type="protein sequence ID" value="REG78321.1"/>
    <property type="molecule type" value="Genomic_DNA"/>
</dbReference>
<proteinExistence type="predicted"/>
<comment type="caution">
    <text evidence="1">The sequence shown here is derived from an EMBL/GenBank/DDBJ whole genome shotgun (WGS) entry which is preliminary data.</text>
</comment>
<reference evidence="1 2" key="1">
    <citation type="submission" date="2018-08" db="EMBL/GenBank/DDBJ databases">
        <title>Genomic Encyclopedia of Archaeal and Bacterial Type Strains, Phase II (KMG-II): from individual species to whole genera.</title>
        <authorList>
            <person name="Goeker M."/>
        </authorList>
    </citation>
    <scope>NUCLEOTIDE SEQUENCE [LARGE SCALE GENOMIC DNA]</scope>
    <source>
        <strain evidence="1 2">DSM 15986</strain>
    </source>
</reference>
<protein>
    <submittedName>
        <fullName evidence="1">Uncharacterized protein</fullName>
    </submittedName>
</protein>